<feature type="region of interest" description="Disordered" evidence="12">
    <location>
        <begin position="247"/>
        <end position="317"/>
    </location>
</feature>
<evidence type="ECO:0000256" key="8">
    <source>
        <dbReference type="ARBA" id="ARBA00022840"/>
    </source>
</evidence>
<dbReference type="EMBL" id="JANPWB010000009">
    <property type="protein sequence ID" value="KAJ1156569.1"/>
    <property type="molecule type" value="Genomic_DNA"/>
</dbReference>
<feature type="region of interest" description="Disordered" evidence="12">
    <location>
        <begin position="390"/>
        <end position="445"/>
    </location>
</feature>
<evidence type="ECO:0000256" key="5">
    <source>
        <dbReference type="ARBA" id="ARBA00022679"/>
    </source>
</evidence>
<evidence type="ECO:0000256" key="11">
    <source>
        <dbReference type="PROSITE-ProRule" id="PRU10141"/>
    </source>
</evidence>
<dbReference type="EC" id="2.7.11.1" evidence="2"/>
<dbReference type="CDD" id="cd01093">
    <property type="entry name" value="CRIB_PAK_like"/>
    <property type="match status" value="1"/>
</dbReference>
<feature type="compositionally biased region" description="Polar residues" evidence="12">
    <location>
        <begin position="489"/>
        <end position="499"/>
    </location>
</feature>
<dbReference type="InterPro" id="IPR036936">
    <property type="entry name" value="CRIB_dom_sf"/>
</dbReference>
<name>A0AAV7RUS9_PLEWA</name>
<keyword evidence="5" id="KW-0808">Transferase</keyword>
<evidence type="ECO:0000256" key="3">
    <source>
        <dbReference type="ARBA" id="ARBA00022527"/>
    </source>
</evidence>
<evidence type="ECO:0000256" key="1">
    <source>
        <dbReference type="ARBA" id="ARBA00008874"/>
    </source>
</evidence>
<proteinExistence type="inferred from homology"/>
<dbReference type="Gene3D" id="3.90.810.10">
    <property type="entry name" value="CRIB domain"/>
    <property type="match status" value="1"/>
</dbReference>
<evidence type="ECO:0000256" key="7">
    <source>
        <dbReference type="ARBA" id="ARBA00022777"/>
    </source>
</evidence>
<dbReference type="InterPro" id="IPR000095">
    <property type="entry name" value="CRIB_dom"/>
</dbReference>
<dbReference type="PROSITE" id="PS50011">
    <property type="entry name" value="PROTEIN_KINASE_DOM"/>
    <property type="match status" value="1"/>
</dbReference>
<dbReference type="InterPro" id="IPR028754">
    <property type="entry name" value="STKc_PAK5"/>
</dbReference>
<dbReference type="PANTHER" id="PTHR45832">
    <property type="entry name" value="SERINE/THREONINE-PROTEIN KINASE SAMKA-RELATED-RELATED"/>
    <property type="match status" value="1"/>
</dbReference>
<feature type="region of interest" description="Disordered" evidence="12">
    <location>
        <begin position="488"/>
        <end position="579"/>
    </location>
</feature>
<evidence type="ECO:0000256" key="12">
    <source>
        <dbReference type="SAM" id="MobiDB-lite"/>
    </source>
</evidence>
<dbReference type="FunFam" id="1.10.510.10:FF:000073">
    <property type="entry name" value="Non-specific serine/threonine protein kinase"/>
    <property type="match status" value="1"/>
</dbReference>
<dbReference type="GO" id="GO:0004674">
    <property type="term" value="F:protein serine/threonine kinase activity"/>
    <property type="evidence" value="ECO:0007669"/>
    <property type="project" value="UniProtKB-KW"/>
</dbReference>
<feature type="domain" description="Protein kinase" evidence="13">
    <location>
        <begin position="600"/>
        <end position="851"/>
    </location>
</feature>
<organism evidence="15 16">
    <name type="scientific">Pleurodeles waltl</name>
    <name type="common">Iberian ribbed newt</name>
    <dbReference type="NCBI Taxonomy" id="8319"/>
    <lineage>
        <taxon>Eukaryota</taxon>
        <taxon>Metazoa</taxon>
        <taxon>Chordata</taxon>
        <taxon>Craniata</taxon>
        <taxon>Vertebrata</taxon>
        <taxon>Euteleostomi</taxon>
        <taxon>Amphibia</taxon>
        <taxon>Batrachia</taxon>
        <taxon>Caudata</taxon>
        <taxon>Salamandroidea</taxon>
        <taxon>Salamandridae</taxon>
        <taxon>Pleurodelinae</taxon>
        <taxon>Pleurodeles</taxon>
    </lineage>
</organism>
<keyword evidence="6 11" id="KW-0547">Nucleotide-binding</keyword>
<reference evidence="15" key="1">
    <citation type="journal article" date="2022" name="bioRxiv">
        <title>Sequencing and chromosome-scale assembly of the giantPleurodeles waltlgenome.</title>
        <authorList>
            <person name="Brown T."/>
            <person name="Elewa A."/>
            <person name="Iarovenko S."/>
            <person name="Subramanian E."/>
            <person name="Araus A.J."/>
            <person name="Petzold A."/>
            <person name="Susuki M."/>
            <person name="Suzuki K.-i.T."/>
            <person name="Hayashi T."/>
            <person name="Toyoda A."/>
            <person name="Oliveira C."/>
            <person name="Osipova E."/>
            <person name="Leigh N.D."/>
            <person name="Simon A."/>
            <person name="Yun M.H."/>
        </authorList>
    </citation>
    <scope>NUCLEOTIDE SEQUENCE</scope>
    <source>
        <strain evidence="15">20211129_DDA</strain>
        <tissue evidence="15">Liver</tissue>
    </source>
</reference>
<dbReference type="InterPro" id="IPR051931">
    <property type="entry name" value="PAK3-like"/>
</dbReference>
<dbReference type="InterPro" id="IPR011009">
    <property type="entry name" value="Kinase-like_dom_sf"/>
</dbReference>
<accession>A0AAV7RUS9</accession>
<feature type="compositionally biased region" description="Basic and acidic residues" evidence="12">
    <location>
        <begin position="347"/>
        <end position="368"/>
    </location>
</feature>
<dbReference type="InterPro" id="IPR000719">
    <property type="entry name" value="Prot_kinase_dom"/>
</dbReference>
<keyword evidence="8 11" id="KW-0067">ATP-binding</keyword>
<dbReference type="Gene3D" id="1.10.510.10">
    <property type="entry name" value="Transferase(Phosphotransferase) domain 1"/>
    <property type="match status" value="1"/>
</dbReference>
<dbReference type="CDD" id="cd06658">
    <property type="entry name" value="STKc_PAK5"/>
    <property type="match status" value="1"/>
</dbReference>
<evidence type="ECO:0000256" key="6">
    <source>
        <dbReference type="ARBA" id="ARBA00022741"/>
    </source>
</evidence>
<dbReference type="GO" id="GO:0005524">
    <property type="term" value="F:ATP binding"/>
    <property type="evidence" value="ECO:0007669"/>
    <property type="project" value="UniProtKB-UniRule"/>
</dbReference>
<feature type="domain" description="CRIB" evidence="14">
    <location>
        <begin position="162"/>
        <end position="175"/>
    </location>
</feature>
<comment type="similarity">
    <text evidence="1">Belongs to the protein kinase superfamily. STE Ser/Thr protein kinase family. STE20 subfamily.</text>
</comment>
<keyword evidence="4" id="KW-0597">Phosphoprotein</keyword>
<sequence length="870" mass="97119">MGETTPSLEEKVNIILLFQGEEHAASSRNQEAPETLGGRRKGNGGKTDRALPMHTTLCRAQEKLQVSSNGQRSSHKGKIKSPTSRPNVARERPHLFGKLGTRGAARAAARHEHGADRGQHVSGYGPRLKRAARAAALSKPIPRAGCSGFPIMFGKKKKKIEISGPSNFEHRVHTGFDPREQKFTGLPQQWQSLLADTANRPKPVVDPSCITPIQLAPMKTIVRGNKPQKDTSVNGLLEDFDNISVTRSNSLRKESPPTPRQGISNHAQGHPEENGYISYAQYSRESDRGYASEKGRESIRQEEEIDRFCKGGKPTKQNGHVMKMKSYEAYYPDINPLKSDISRFSPEYRSHKEDKGASSERGGLKWEFQRPSSGSPLVYAEPYKCTPSRTRILSEGSTERLEHNDWGDGLSKDDYEKRPKSSYVSQTSPQPSIRQRSRSGSGLQEPVIPYGASACKMNHQGHSYSSYTYPRLSETAACIAKGDYDRAQNAASPSLSGSDTYPRGTTKLPQSQSKPSYSASSYQYPPVYHKSSHYNQPSPPASSHFMSTASYPSSPSITSSAYPPSSWGSSSDQQPSRVSHEQFRAALQLVVSPGDPREYLDNFIKIGEGSTGIVCIATEKHTGKQVAVKKMDLRKQQRRELLFNEVVIMRDYHHDNVVDMYNSYLVCDELWVVMEFLEGGALTDIVTHTRMNEEQIATVCLSVLKALSYLHVQGVIHRDIKSDSILLTSDGRIKLSDFGFCAQVSKEVPKRKSLVGTPYWMAPEVISRLPYGTEVDIWSLGIMVIEMIDGEPPYFNEPPLQAMRRIRDNLPPRVKDVHKVSSILRAFLDLMLVRDPSQRATAQELLRQPFLKMAGSPSCIIPLMRQYRHR</sequence>
<evidence type="ECO:0000256" key="10">
    <source>
        <dbReference type="ARBA" id="ARBA00048679"/>
    </source>
</evidence>
<dbReference type="FunFam" id="3.30.200.20:FF:000141">
    <property type="entry name" value="Non-specific serine/threonine protein kinase"/>
    <property type="match status" value="1"/>
</dbReference>
<dbReference type="InterPro" id="IPR017441">
    <property type="entry name" value="Protein_kinase_ATP_BS"/>
</dbReference>
<dbReference type="PANTHER" id="PTHR45832:SF4">
    <property type="entry name" value="NON-SPECIFIC SERINE_THREONINE PROTEIN KINASE"/>
    <property type="match status" value="1"/>
</dbReference>
<evidence type="ECO:0000256" key="2">
    <source>
        <dbReference type="ARBA" id="ARBA00012513"/>
    </source>
</evidence>
<feature type="compositionally biased region" description="Basic and acidic residues" evidence="12">
    <location>
        <begin position="284"/>
        <end position="309"/>
    </location>
</feature>
<dbReference type="SUPFAM" id="SSF56112">
    <property type="entry name" value="Protein kinase-like (PK-like)"/>
    <property type="match status" value="1"/>
</dbReference>
<feature type="compositionally biased region" description="Low complexity" evidence="12">
    <location>
        <begin position="425"/>
        <end position="442"/>
    </location>
</feature>
<dbReference type="GO" id="GO:0006915">
    <property type="term" value="P:apoptotic process"/>
    <property type="evidence" value="ECO:0007669"/>
    <property type="project" value="InterPro"/>
</dbReference>
<dbReference type="PROSITE" id="PS00107">
    <property type="entry name" value="PROTEIN_KINASE_ATP"/>
    <property type="match status" value="1"/>
</dbReference>
<protein>
    <recommendedName>
        <fullName evidence="2">non-specific serine/threonine protein kinase</fullName>
        <ecNumber evidence="2">2.7.11.1</ecNumber>
    </recommendedName>
</protein>
<evidence type="ECO:0000259" key="13">
    <source>
        <dbReference type="PROSITE" id="PS50011"/>
    </source>
</evidence>
<feature type="compositionally biased region" description="Low complexity" evidence="12">
    <location>
        <begin position="509"/>
        <end position="526"/>
    </location>
</feature>
<dbReference type="Proteomes" id="UP001066276">
    <property type="component" value="Chromosome 5"/>
</dbReference>
<dbReference type="GO" id="GO:0007010">
    <property type="term" value="P:cytoskeleton organization"/>
    <property type="evidence" value="ECO:0007669"/>
    <property type="project" value="InterPro"/>
</dbReference>
<comment type="catalytic activity">
    <reaction evidence="10">
        <text>L-seryl-[protein] + ATP = O-phospho-L-seryl-[protein] + ADP + H(+)</text>
        <dbReference type="Rhea" id="RHEA:17989"/>
        <dbReference type="Rhea" id="RHEA-COMP:9863"/>
        <dbReference type="Rhea" id="RHEA-COMP:11604"/>
        <dbReference type="ChEBI" id="CHEBI:15378"/>
        <dbReference type="ChEBI" id="CHEBI:29999"/>
        <dbReference type="ChEBI" id="CHEBI:30616"/>
        <dbReference type="ChEBI" id="CHEBI:83421"/>
        <dbReference type="ChEBI" id="CHEBI:456216"/>
        <dbReference type="EC" id="2.7.11.1"/>
    </reaction>
</comment>
<gene>
    <name evidence="15" type="ORF">NDU88_009287</name>
</gene>
<evidence type="ECO:0000313" key="16">
    <source>
        <dbReference type="Proteomes" id="UP001066276"/>
    </source>
</evidence>
<comment type="caution">
    <text evidence="15">The sequence shown here is derived from an EMBL/GenBank/DDBJ whole genome shotgun (WGS) entry which is preliminary data.</text>
</comment>
<evidence type="ECO:0000256" key="9">
    <source>
        <dbReference type="ARBA" id="ARBA00047899"/>
    </source>
</evidence>
<feature type="compositionally biased region" description="Basic and acidic residues" evidence="12">
    <location>
        <begin position="109"/>
        <end position="119"/>
    </location>
</feature>
<dbReference type="InterPro" id="IPR033923">
    <property type="entry name" value="PAK_BD"/>
</dbReference>
<feature type="binding site" evidence="11">
    <location>
        <position position="630"/>
    </location>
    <ligand>
        <name>ATP</name>
        <dbReference type="ChEBI" id="CHEBI:30616"/>
    </ligand>
</feature>
<dbReference type="Gene3D" id="3.30.200.20">
    <property type="entry name" value="Phosphorylase Kinase, domain 1"/>
    <property type="match status" value="1"/>
</dbReference>
<evidence type="ECO:0000256" key="4">
    <source>
        <dbReference type="ARBA" id="ARBA00022553"/>
    </source>
</evidence>
<dbReference type="Pfam" id="PF00069">
    <property type="entry name" value="Pkinase"/>
    <property type="match status" value="1"/>
</dbReference>
<feature type="region of interest" description="Disordered" evidence="12">
    <location>
        <begin position="347"/>
        <end position="372"/>
    </location>
</feature>
<keyword evidence="16" id="KW-1185">Reference proteome</keyword>
<evidence type="ECO:0000313" key="15">
    <source>
        <dbReference type="EMBL" id="KAJ1156569.1"/>
    </source>
</evidence>
<comment type="catalytic activity">
    <reaction evidence="9">
        <text>L-threonyl-[protein] + ATP = O-phospho-L-threonyl-[protein] + ADP + H(+)</text>
        <dbReference type="Rhea" id="RHEA:46608"/>
        <dbReference type="Rhea" id="RHEA-COMP:11060"/>
        <dbReference type="Rhea" id="RHEA-COMP:11605"/>
        <dbReference type="ChEBI" id="CHEBI:15378"/>
        <dbReference type="ChEBI" id="CHEBI:30013"/>
        <dbReference type="ChEBI" id="CHEBI:30616"/>
        <dbReference type="ChEBI" id="CHEBI:61977"/>
        <dbReference type="ChEBI" id="CHEBI:456216"/>
        <dbReference type="EC" id="2.7.11.1"/>
    </reaction>
</comment>
<feature type="compositionally biased region" description="Low complexity" evidence="12">
    <location>
        <begin position="547"/>
        <end position="576"/>
    </location>
</feature>
<keyword evidence="3" id="KW-0723">Serine/threonine-protein kinase</keyword>
<dbReference type="PROSITE" id="PS50108">
    <property type="entry name" value="CRIB"/>
    <property type="match status" value="1"/>
</dbReference>
<dbReference type="FunFam" id="3.90.810.10:FF:000002">
    <property type="entry name" value="Non-specific serine/threonine protein kinase"/>
    <property type="match status" value="1"/>
</dbReference>
<dbReference type="AlphaFoldDB" id="A0AAV7RUS9"/>
<keyword evidence="7" id="KW-0418">Kinase</keyword>
<dbReference type="Pfam" id="PF00786">
    <property type="entry name" value="PBD"/>
    <property type="match status" value="1"/>
</dbReference>
<evidence type="ECO:0000259" key="14">
    <source>
        <dbReference type="PROSITE" id="PS50108"/>
    </source>
</evidence>
<feature type="region of interest" description="Disordered" evidence="12">
    <location>
        <begin position="21"/>
        <end position="126"/>
    </location>
</feature>
<feature type="compositionally biased region" description="Basic and acidic residues" evidence="12">
    <location>
        <begin position="397"/>
        <end position="419"/>
    </location>
</feature>
<dbReference type="SMART" id="SM00285">
    <property type="entry name" value="PBD"/>
    <property type="match status" value="1"/>
</dbReference>